<dbReference type="GO" id="GO:0043565">
    <property type="term" value="F:sequence-specific DNA binding"/>
    <property type="evidence" value="ECO:0007669"/>
    <property type="project" value="TreeGrafter"/>
</dbReference>
<dbReference type="InterPro" id="IPR036390">
    <property type="entry name" value="WH_DNA-bd_sf"/>
</dbReference>
<evidence type="ECO:0000256" key="4">
    <source>
        <dbReference type="ARBA" id="ARBA00023163"/>
    </source>
</evidence>
<proteinExistence type="inferred from homology"/>
<dbReference type="PANTHER" id="PTHR30537:SF72">
    <property type="entry name" value="LYSR FAMILY TRANSCRIPTIONAL REGULATOR"/>
    <property type="match status" value="1"/>
</dbReference>
<dbReference type="InterPro" id="IPR000847">
    <property type="entry name" value="LysR_HTH_N"/>
</dbReference>
<dbReference type="Pfam" id="PF03466">
    <property type="entry name" value="LysR_substrate"/>
    <property type="match status" value="1"/>
</dbReference>
<evidence type="ECO:0000256" key="3">
    <source>
        <dbReference type="ARBA" id="ARBA00023125"/>
    </source>
</evidence>
<keyword evidence="7" id="KW-1185">Reference proteome</keyword>
<dbReference type="GO" id="GO:0003700">
    <property type="term" value="F:DNA-binding transcription factor activity"/>
    <property type="evidence" value="ECO:0007669"/>
    <property type="project" value="InterPro"/>
</dbReference>
<dbReference type="AlphaFoldDB" id="A0A1X6YS16"/>
<dbReference type="OrthoDB" id="9813056at2"/>
<sequence>MSCMSISTDSLGALNVFIQAAETRSFTVTGRQLGVSSSAVGKAIARLEDRMGVRLFHRSTRAITLTAEGQMFLERCRRVLSELEAAELELAQTRARPAGQLRVSLPLVGMLMMPTLTAFMETWPEIELDLDFSDRLVDVIEEGFDAVIRSGEPTDSRLMTRRLGSSGFRVVGSPAYFERHGTPRCAAELAQHRCLHHRYPSTGRLEPWHIEGLAEGALPRTAISSAIEPLLDMAEHGLGIACLPDFAVRAHCADGRLVAVLEDAVKGNAEFRVYWPSSRHISPKLRVFVDFMAETLFASAPEAASFRSSPTGKSSPPEET</sequence>
<evidence type="ECO:0000256" key="1">
    <source>
        <dbReference type="ARBA" id="ARBA00009437"/>
    </source>
</evidence>
<evidence type="ECO:0000259" key="5">
    <source>
        <dbReference type="PROSITE" id="PS50931"/>
    </source>
</evidence>
<keyword evidence="4" id="KW-0804">Transcription</keyword>
<dbReference type="InterPro" id="IPR058163">
    <property type="entry name" value="LysR-type_TF_proteobact-type"/>
</dbReference>
<dbReference type="InterPro" id="IPR005119">
    <property type="entry name" value="LysR_subst-bd"/>
</dbReference>
<keyword evidence="3" id="KW-0238">DNA-binding</keyword>
<dbReference type="PANTHER" id="PTHR30537">
    <property type="entry name" value="HTH-TYPE TRANSCRIPTIONAL REGULATOR"/>
    <property type="match status" value="1"/>
</dbReference>
<evidence type="ECO:0000313" key="6">
    <source>
        <dbReference type="EMBL" id="SLN29684.1"/>
    </source>
</evidence>
<comment type="similarity">
    <text evidence="1">Belongs to the LysR transcriptional regulatory family.</text>
</comment>
<dbReference type="FunFam" id="1.10.10.10:FF:000001">
    <property type="entry name" value="LysR family transcriptional regulator"/>
    <property type="match status" value="1"/>
</dbReference>
<dbReference type="CDD" id="cd08476">
    <property type="entry name" value="PBP2_CrgA_like_7"/>
    <property type="match status" value="1"/>
</dbReference>
<name>A0A1X6YS16_9RHOB</name>
<dbReference type="EMBL" id="FWFN01000002">
    <property type="protein sequence ID" value="SLN29684.1"/>
    <property type="molecule type" value="Genomic_DNA"/>
</dbReference>
<dbReference type="GO" id="GO:0006351">
    <property type="term" value="P:DNA-templated transcription"/>
    <property type="evidence" value="ECO:0007669"/>
    <property type="project" value="TreeGrafter"/>
</dbReference>
<accession>A0A1X6YS16</accession>
<feature type="domain" description="HTH lysR-type" evidence="5">
    <location>
        <begin position="9"/>
        <end position="66"/>
    </location>
</feature>
<evidence type="ECO:0000313" key="7">
    <source>
        <dbReference type="Proteomes" id="UP000193963"/>
    </source>
</evidence>
<reference evidence="6 7" key="1">
    <citation type="submission" date="2017-03" db="EMBL/GenBank/DDBJ databases">
        <authorList>
            <person name="Afonso C.L."/>
            <person name="Miller P.J."/>
            <person name="Scott M.A."/>
            <person name="Spackman E."/>
            <person name="Goraichik I."/>
            <person name="Dimitrov K.M."/>
            <person name="Suarez D.L."/>
            <person name="Swayne D.E."/>
        </authorList>
    </citation>
    <scope>NUCLEOTIDE SEQUENCE [LARGE SCALE GENOMIC DNA]</scope>
    <source>
        <strain evidence="6 7">CECT 7751</strain>
    </source>
</reference>
<dbReference type="InterPro" id="IPR036388">
    <property type="entry name" value="WH-like_DNA-bd_sf"/>
</dbReference>
<dbReference type="PROSITE" id="PS50931">
    <property type="entry name" value="HTH_LYSR"/>
    <property type="match status" value="1"/>
</dbReference>
<dbReference type="Gene3D" id="1.10.10.10">
    <property type="entry name" value="Winged helix-like DNA-binding domain superfamily/Winged helix DNA-binding domain"/>
    <property type="match status" value="1"/>
</dbReference>
<evidence type="ECO:0000256" key="2">
    <source>
        <dbReference type="ARBA" id="ARBA00023015"/>
    </source>
</evidence>
<dbReference type="SUPFAM" id="SSF46785">
    <property type="entry name" value="Winged helix' DNA-binding domain"/>
    <property type="match status" value="1"/>
</dbReference>
<protein>
    <submittedName>
        <fullName evidence="6">HTH-type transcriptional regulator DmlR</fullName>
    </submittedName>
</protein>
<dbReference type="Pfam" id="PF00126">
    <property type="entry name" value="HTH_1"/>
    <property type="match status" value="1"/>
</dbReference>
<keyword evidence="2" id="KW-0805">Transcription regulation</keyword>
<dbReference type="Gene3D" id="3.40.190.290">
    <property type="match status" value="1"/>
</dbReference>
<organism evidence="6 7">
    <name type="scientific">Pseudooceanicola marinus</name>
    <dbReference type="NCBI Taxonomy" id="396013"/>
    <lineage>
        <taxon>Bacteria</taxon>
        <taxon>Pseudomonadati</taxon>
        <taxon>Pseudomonadota</taxon>
        <taxon>Alphaproteobacteria</taxon>
        <taxon>Rhodobacterales</taxon>
        <taxon>Paracoccaceae</taxon>
        <taxon>Pseudooceanicola</taxon>
    </lineage>
</organism>
<gene>
    <name evidence="6" type="primary">dmlR_4</name>
    <name evidence="6" type="ORF">PSM7751_01226</name>
</gene>
<dbReference type="SUPFAM" id="SSF53850">
    <property type="entry name" value="Periplasmic binding protein-like II"/>
    <property type="match status" value="1"/>
</dbReference>
<dbReference type="Proteomes" id="UP000193963">
    <property type="component" value="Unassembled WGS sequence"/>
</dbReference>